<evidence type="ECO:0000256" key="2">
    <source>
        <dbReference type="ARBA" id="ARBA00009109"/>
    </source>
</evidence>
<dbReference type="GO" id="GO:0005198">
    <property type="term" value="F:structural molecule activity"/>
    <property type="evidence" value="ECO:0007669"/>
    <property type="project" value="TreeGrafter"/>
</dbReference>
<protein>
    <recommendedName>
        <fullName evidence="14">Envoplakin</fullName>
    </recommendedName>
</protein>
<dbReference type="GO" id="GO:0030057">
    <property type="term" value="C:desmosome"/>
    <property type="evidence" value="ECO:0007669"/>
    <property type="project" value="UniProtKB-SubCell"/>
</dbReference>
<evidence type="ECO:0000313" key="13">
    <source>
        <dbReference type="Proteomes" id="UP001219934"/>
    </source>
</evidence>
<dbReference type="InterPro" id="IPR035915">
    <property type="entry name" value="Plakin_repeat_sf"/>
</dbReference>
<feature type="coiled-coil region" evidence="7">
    <location>
        <begin position="1280"/>
        <end position="1346"/>
    </location>
</feature>
<feature type="domain" description="Periplakin/Envoplakin N-terminal" evidence="10">
    <location>
        <begin position="46"/>
        <end position="137"/>
    </location>
</feature>
<dbReference type="SMART" id="SM00150">
    <property type="entry name" value="SPEC"/>
    <property type="match status" value="2"/>
</dbReference>
<comment type="subcellular location">
    <subcellularLocation>
        <location evidence="1">Cell junction</location>
        <location evidence="1">Desmosome</location>
    </subcellularLocation>
</comment>
<evidence type="ECO:0000259" key="10">
    <source>
        <dbReference type="Pfam" id="PF23160"/>
    </source>
</evidence>
<reference evidence="12" key="1">
    <citation type="submission" date="2022-11" db="EMBL/GenBank/DDBJ databases">
        <title>Chromosome-level genome of Pogonophryne albipinna.</title>
        <authorList>
            <person name="Jo E."/>
        </authorList>
    </citation>
    <scope>NUCLEOTIDE SEQUENCE</scope>
    <source>
        <strain evidence="12">SGF0006</strain>
        <tissue evidence="12">Muscle</tissue>
    </source>
</reference>
<evidence type="ECO:0000256" key="8">
    <source>
        <dbReference type="SAM" id="MobiDB-lite"/>
    </source>
</evidence>
<evidence type="ECO:0000256" key="1">
    <source>
        <dbReference type="ARBA" id="ARBA00004568"/>
    </source>
</evidence>
<organism evidence="12 13">
    <name type="scientific">Pogonophryne albipinna</name>
    <dbReference type="NCBI Taxonomy" id="1090488"/>
    <lineage>
        <taxon>Eukaryota</taxon>
        <taxon>Metazoa</taxon>
        <taxon>Chordata</taxon>
        <taxon>Craniata</taxon>
        <taxon>Vertebrata</taxon>
        <taxon>Euteleostomi</taxon>
        <taxon>Actinopterygii</taxon>
        <taxon>Neopterygii</taxon>
        <taxon>Teleostei</taxon>
        <taxon>Neoteleostei</taxon>
        <taxon>Acanthomorphata</taxon>
        <taxon>Eupercaria</taxon>
        <taxon>Perciformes</taxon>
        <taxon>Notothenioidei</taxon>
        <taxon>Pogonophryne</taxon>
    </lineage>
</organism>
<dbReference type="GO" id="GO:0016020">
    <property type="term" value="C:membrane"/>
    <property type="evidence" value="ECO:0007669"/>
    <property type="project" value="TreeGrafter"/>
</dbReference>
<evidence type="ECO:0000259" key="9">
    <source>
        <dbReference type="Pfam" id="PF17902"/>
    </source>
</evidence>
<feature type="coiled-coil region" evidence="7">
    <location>
        <begin position="1398"/>
        <end position="1448"/>
    </location>
</feature>
<evidence type="ECO:0000256" key="5">
    <source>
        <dbReference type="ARBA" id="ARBA00022949"/>
    </source>
</evidence>
<dbReference type="Gene3D" id="1.20.58.60">
    <property type="match status" value="4"/>
</dbReference>
<keyword evidence="6 7" id="KW-0175">Coiled coil</keyword>
<dbReference type="InterPro" id="IPR041615">
    <property type="entry name" value="Desmoplakin_SH3"/>
</dbReference>
<feature type="domain" description="Desmoplakin SH3" evidence="9">
    <location>
        <begin position="395"/>
        <end position="459"/>
    </location>
</feature>
<feature type="region of interest" description="Disordered" evidence="8">
    <location>
        <begin position="1817"/>
        <end position="1837"/>
    </location>
</feature>
<evidence type="ECO:0000313" key="12">
    <source>
        <dbReference type="EMBL" id="KAJ4932032.1"/>
    </source>
</evidence>
<dbReference type="GO" id="GO:0045296">
    <property type="term" value="F:cadherin binding"/>
    <property type="evidence" value="ECO:0007669"/>
    <property type="project" value="TreeGrafter"/>
</dbReference>
<dbReference type="Gene3D" id="2.30.30.40">
    <property type="entry name" value="SH3 Domains"/>
    <property type="match status" value="1"/>
</dbReference>
<evidence type="ECO:0000256" key="4">
    <source>
        <dbReference type="ARBA" id="ARBA00022737"/>
    </source>
</evidence>
<dbReference type="InterPro" id="IPR058847">
    <property type="entry name" value="Plectin_PPL"/>
</dbReference>
<dbReference type="CDD" id="cd00176">
    <property type="entry name" value="SPEC"/>
    <property type="match status" value="1"/>
</dbReference>
<accession>A0AAD6AXQ9</accession>
<comment type="caution">
    <text evidence="12">The sequence shown here is derived from an EMBL/GenBank/DDBJ whole genome shotgun (WGS) entry which is preliminary data.</text>
</comment>
<dbReference type="EMBL" id="JAPTMU010000014">
    <property type="protein sequence ID" value="KAJ4932032.1"/>
    <property type="molecule type" value="Genomic_DNA"/>
</dbReference>
<dbReference type="PANTHER" id="PTHR23169:SF7">
    <property type="entry name" value="ENVOPLAKIN"/>
    <property type="match status" value="1"/>
</dbReference>
<dbReference type="Pfam" id="PF17902">
    <property type="entry name" value="SH3_10"/>
    <property type="match status" value="1"/>
</dbReference>
<dbReference type="GO" id="GO:0005737">
    <property type="term" value="C:cytoplasm"/>
    <property type="evidence" value="ECO:0007669"/>
    <property type="project" value="TreeGrafter"/>
</dbReference>
<feature type="domain" description="Periplakin-like plectin repeat" evidence="11">
    <location>
        <begin position="1423"/>
        <end position="1565"/>
    </location>
</feature>
<feature type="domain" description="Periplakin-like plectin repeat" evidence="11">
    <location>
        <begin position="1200"/>
        <end position="1364"/>
    </location>
</feature>
<evidence type="ECO:0000256" key="3">
    <source>
        <dbReference type="ARBA" id="ARBA00022553"/>
    </source>
</evidence>
<dbReference type="GO" id="GO:0042060">
    <property type="term" value="P:wound healing"/>
    <property type="evidence" value="ECO:0007669"/>
    <property type="project" value="TreeGrafter"/>
</dbReference>
<dbReference type="PANTHER" id="PTHR23169">
    <property type="entry name" value="ENVOPLAKIN"/>
    <property type="match status" value="1"/>
</dbReference>
<proteinExistence type="inferred from homology"/>
<dbReference type="SUPFAM" id="SSF75399">
    <property type="entry name" value="Plakin repeat"/>
    <property type="match status" value="2"/>
</dbReference>
<name>A0AAD6AXQ9_9TELE</name>
<dbReference type="InterPro" id="IPR055419">
    <property type="entry name" value="Spectrin_PEPL/EVPL"/>
</dbReference>
<dbReference type="InterPro" id="IPR043197">
    <property type="entry name" value="Plakin"/>
</dbReference>
<sequence length="2060" mass="237180">MDDMSGRNYVEQFSSHCSVLDDFNRHLSVSVPRAQAQDLAVVISRMQVNADQVEKSILAAEHHLGVDTKRDEKNLNLYHQRENADTLSQAEGLLKDLFMDVDKAKRLGHPQAHEIEKDVKNLHDRWVKDCSTYRELYSQVKTLDPKQKIDWGPLLDDKMRQLNSDAYGPKLPDVEKQMAEHNILHQEIEAYKDQLQPSSTSSKEQYVALKDKYDKLCELSQQRRAHLASLYEYVQSCRKELSYLSGQQERILQRDWSDRLVDAPSKFKTSGLLSHEKEIIKLQGEGERLVEKKHPASSTIKAHKDAVQSEWQAFLNLCLAQEIHLDNIEDYKKFQLEAETLSESLERLNSNLDPKALTGKSNPEVLMALEGDEPAVRRNDQRLSDLREHSSGIFPLKLRRTLPTTPTSVVALCDWADKADTVRRGETLTLKSNSDNKNWVLQGDSGKTRTLPGTCFMVPPPNDEALEKVKSLDKALRDLKSRRSVHMSSLKNPTVEVVHPQKAVAVQSAPEDPRAAQLASEMDKIDKALQRNEKEVLNRLRSPLDNRNPTQDLNKRLQEHEKSALAVRKLESEKNALQREMEPILAKKPLGPTASSLPLKISAANNKIDDINNFIDLYKKKATASMFLEKQKLNVEGMVSGFEEKLAKEGAIYDQPNALPGRNQQLQLLRQDVTAKKDEVTKLGRDLDLTEQSCSSLQQTFNEYCPDIRRQENEVKQLKNRYTSVNNQLQERSALVKQSTNKNQDFQNAVQGLDFFLLNLPNNAIKPTDDVKQITTKQNSQRKVVEDIKKKSDDLDRVKYLSQDLQSVLNEYDGKLNTYRGTLNEDDDDDVDYEEPVSKLRQTSTMAKAVQRKEKNLLNLFSEVSAGNEQILNQLGTTKHIKARNEQKVSQVVVNQQMQLKSDRKDLEASDSLKKELSEEVARRLHAERDLETYRKRFVSLKSRRGVERLEEKEVVQYYHDPKLELELQSLKSRIQDESLKRTRSRSEIEIINVTIHKLETQLITVEPRLLTKVMTEYERDPQLDKDAVRMREEIERIRLMLQTRDTEKIQVKTELTVLSQQKQRTRSKIVKKEVVRLEKDPQMLKSVLTFQTNISEEDFRSESLNTSIFSTRSQINTLERVIPTIQPKIVTKVVKQVQQDPKSLEESKKLRIALEEEKDENVILLKDLTIMLIRYGELEKLRPKVEIKEIINEIYRVDPETEIELVRLKKELQNSGRNRTNLEFESKTLVTTLTTLRSQKPKIEYKEVTQEVIKEEKSPEVTRELQRLNNQASRLLVNYETTIELLTRLRRDRDELKVEKSKVETKLVTKELIKYENDPLLEKEVDRLRRNVREEIQQRRSVEELLFDIQNQYILLERQKPEEKIVMQEVVRLQKDPKQLVEHDKLNKNLDDESKGRRKLDIEVRQLRALIQDKESTLAQMDERQKKIKVESELRQIKSRILELENAPPPVEEKIIIEEILKVERDPKLDRLTDGIRADKETEANNISRIEREIRNLRLKLEILQKEKTIEKVVYREVVRVEKDPALEAEREHMRDLVTQERNLRRDQEDDTQNLHIRITHLHTSHSVTSEEETALVITKDTMQKEKEDLLRQLKMLEAQRNTITITFQQQSKLISERNMMSKQRSLRSSSDLGRLEKEILNEKDKIHQRDTLIIELQSSVQKEDHSETHTREINLTTKITILDPETGKNMSPYDAYAQGLIDRQHYIQLSELECDWEEITSTGPGGDTTILQDRKSGKQYSINEALKDGRLTQYDMSCYKEGKMSITEFALLVAGEPSKPVFPPVIHSAPRSPIRTTPPSPLSYMPSSLRSSFPSLNTQYNSSTQLSSHNSGSLSNLTSTAGDEYFPISGILDTTTESRMSVRSALTRKLIDADTALKLLEAQAATGGIVDLAKKDKLSVHKAAERGLIDSSDMHTLLNAQKAFTGVEDPMTKDRLAVGPAASKGYIPQENARRYMEAQYLTGGFVDPSKAGRLSVKEALATNIIDSKTADELQDETSYKKELVDPITKEKISYKQAMDRCKIDNHTGLLLLPAASTDATDAPSYSNFSNYRFRSNKY</sequence>
<evidence type="ECO:0000256" key="7">
    <source>
        <dbReference type="SAM" id="Coils"/>
    </source>
</evidence>
<gene>
    <name evidence="12" type="ORF">JOQ06_010466</name>
</gene>
<comment type="similarity">
    <text evidence="2">Belongs to the plakin or cytolinker family.</text>
</comment>
<keyword evidence="13" id="KW-1185">Reference proteome</keyword>
<feature type="coiled-coil region" evidence="7">
    <location>
        <begin position="560"/>
        <end position="587"/>
    </location>
</feature>
<dbReference type="FunFam" id="3.30.160.780:FF:000001">
    <property type="entry name" value="Plectin a"/>
    <property type="match status" value="1"/>
</dbReference>
<dbReference type="Pfam" id="PF23160">
    <property type="entry name" value="Spectrin_1st_PEPL"/>
    <property type="match status" value="1"/>
</dbReference>
<dbReference type="SUPFAM" id="SSF46966">
    <property type="entry name" value="Spectrin repeat"/>
    <property type="match status" value="3"/>
</dbReference>
<dbReference type="Pfam" id="PF00681">
    <property type="entry name" value="Plectin"/>
    <property type="match status" value="3"/>
</dbReference>
<dbReference type="SMART" id="SM00250">
    <property type="entry name" value="PLEC"/>
    <property type="match status" value="7"/>
</dbReference>
<evidence type="ECO:0008006" key="14">
    <source>
        <dbReference type="Google" id="ProtNLM"/>
    </source>
</evidence>
<keyword evidence="5" id="KW-0965">Cell junction</keyword>
<dbReference type="Gene3D" id="3.30.160.780">
    <property type="match status" value="1"/>
</dbReference>
<feature type="coiled-coil region" evidence="7">
    <location>
        <begin position="1581"/>
        <end position="1608"/>
    </location>
</feature>
<keyword evidence="3" id="KW-0597">Phosphoprotein</keyword>
<dbReference type="InterPro" id="IPR001101">
    <property type="entry name" value="Plectin_repeat"/>
</dbReference>
<dbReference type="InterPro" id="IPR018159">
    <property type="entry name" value="Spectrin/alpha-actinin"/>
</dbReference>
<dbReference type="FunFam" id="3.90.1290.10:FF:000002">
    <property type="entry name" value="Plectin a"/>
    <property type="match status" value="1"/>
</dbReference>
<dbReference type="Proteomes" id="UP001219934">
    <property type="component" value="Unassembled WGS sequence"/>
</dbReference>
<dbReference type="GO" id="GO:0005882">
    <property type="term" value="C:intermediate filament"/>
    <property type="evidence" value="ECO:0007669"/>
    <property type="project" value="TreeGrafter"/>
</dbReference>
<keyword evidence="4" id="KW-0677">Repeat</keyword>
<feature type="coiled-coil region" evidence="7">
    <location>
        <begin position="1481"/>
        <end position="1508"/>
    </location>
</feature>
<dbReference type="Gene3D" id="3.90.1290.10">
    <property type="entry name" value="Plakin repeat"/>
    <property type="match status" value="1"/>
</dbReference>
<evidence type="ECO:0000259" key="11">
    <source>
        <dbReference type="Pfam" id="PF26346"/>
    </source>
</evidence>
<evidence type="ECO:0000256" key="6">
    <source>
        <dbReference type="ARBA" id="ARBA00023054"/>
    </source>
</evidence>
<dbReference type="GO" id="GO:0045104">
    <property type="term" value="P:intermediate filament cytoskeleton organization"/>
    <property type="evidence" value="ECO:0007669"/>
    <property type="project" value="InterPro"/>
</dbReference>
<dbReference type="Pfam" id="PF26346">
    <property type="entry name" value="Plectin_PPL"/>
    <property type="match status" value="3"/>
</dbReference>
<feature type="domain" description="Periplakin-like plectin repeat" evidence="11">
    <location>
        <begin position="962"/>
        <end position="1125"/>
    </location>
</feature>